<dbReference type="PROSITE" id="PS51084">
    <property type="entry name" value="HIT_2"/>
    <property type="match status" value="1"/>
</dbReference>
<dbReference type="Gene3D" id="3.30.428.10">
    <property type="entry name" value="HIT-like"/>
    <property type="match status" value="1"/>
</dbReference>
<evidence type="ECO:0000259" key="2">
    <source>
        <dbReference type="PROSITE" id="PS51084"/>
    </source>
</evidence>
<feature type="short sequence motif" description="Histidine triad motif" evidence="1">
    <location>
        <begin position="96"/>
        <end position="100"/>
    </location>
</feature>
<evidence type="ECO:0000256" key="1">
    <source>
        <dbReference type="PROSITE-ProRule" id="PRU00464"/>
    </source>
</evidence>
<proteinExistence type="predicted"/>
<dbReference type="STRING" id="1798676.A3B90_03210"/>
<dbReference type="GO" id="GO:0016787">
    <property type="term" value="F:hydrolase activity"/>
    <property type="evidence" value="ECO:0007669"/>
    <property type="project" value="UniProtKB-KW"/>
</dbReference>
<comment type="caution">
    <text evidence="3">The sequence shown here is derived from an EMBL/GenBank/DDBJ whole genome shotgun (WGS) entry which is preliminary data.</text>
</comment>
<dbReference type="InterPro" id="IPR011146">
    <property type="entry name" value="HIT-like"/>
</dbReference>
<gene>
    <name evidence="3" type="ORF">A3B90_03210</name>
</gene>
<feature type="domain" description="HIT" evidence="2">
    <location>
        <begin position="10"/>
        <end position="111"/>
    </location>
</feature>
<accession>A0A1F6M2V5</accession>
<evidence type="ECO:0000313" key="4">
    <source>
        <dbReference type="Proteomes" id="UP000178742"/>
    </source>
</evidence>
<keyword evidence="3" id="KW-0378">Hydrolase</keyword>
<reference evidence="3 4" key="1">
    <citation type="journal article" date="2016" name="Nat. Commun.">
        <title>Thousands of microbial genomes shed light on interconnected biogeochemical processes in an aquifer system.</title>
        <authorList>
            <person name="Anantharaman K."/>
            <person name="Brown C.T."/>
            <person name="Hug L.A."/>
            <person name="Sharon I."/>
            <person name="Castelle C.J."/>
            <person name="Probst A.J."/>
            <person name="Thomas B.C."/>
            <person name="Singh A."/>
            <person name="Wilkins M.J."/>
            <person name="Karaoz U."/>
            <person name="Brodie E.L."/>
            <person name="Williams K.H."/>
            <person name="Hubbard S.S."/>
            <person name="Banfield J.F."/>
        </authorList>
    </citation>
    <scope>NUCLEOTIDE SEQUENCE [LARGE SCALE GENOMIC DNA]</scope>
</reference>
<dbReference type="AlphaFoldDB" id="A0A1F6M2V5"/>
<dbReference type="InterPro" id="IPR036265">
    <property type="entry name" value="HIT-like_sf"/>
</dbReference>
<dbReference type="EMBL" id="MFPX01000029">
    <property type="protein sequence ID" value="OGH65883.1"/>
    <property type="molecule type" value="Genomic_DNA"/>
</dbReference>
<dbReference type="Proteomes" id="UP000178742">
    <property type="component" value="Unassembled WGS sequence"/>
</dbReference>
<protein>
    <submittedName>
        <fullName evidence="3">Diadenosine tetraphosphate hydrolase</fullName>
    </submittedName>
</protein>
<evidence type="ECO:0000313" key="3">
    <source>
        <dbReference type="EMBL" id="OGH65883.1"/>
    </source>
</evidence>
<dbReference type="Pfam" id="PF01230">
    <property type="entry name" value="HIT"/>
    <property type="match status" value="1"/>
</dbReference>
<organism evidence="3 4">
    <name type="scientific">Candidatus Magasanikbacteria bacterium RIFCSPHIGHO2_02_FULL_41_13</name>
    <dbReference type="NCBI Taxonomy" id="1798676"/>
    <lineage>
        <taxon>Bacteria</taxon>
        <taxon>Candidatus Magasanikiibacteriota</taxon>
    </lineage>
</organism>
<dbReference type="SUPFAM" id="SSF54197">
    <property type="entry name" value="HIT-like"/>
    <property type="match status" value="1"/>
</dbReference>
<name>A0A1F6M2V5_9BACT</name>
<sequence>MLINCIPCERISQIQQGSNPYFVVELKTGYVVLGDHQFYKGYTIFHCKEHKRELHELDPEFRFLYLKEMSVVAEAVFTAFHPVKLNYALLGNADEHLHWHIFPRYDDDPLPKQPVWQLDKSIRTAESTCPSIEELDTLKQILLLEIFKIIGSI</sequence>